<dbReference type="PANTHER" id="PTHR20855">
    <property type="entry name" value="ADIPOR/PROGESTIN RECEPTOR-RELATED"/>
    <property type="match status" value="1"/>
</dbReference>
<keyword evidence="4 8" id="KW-0812">Transmembrane</keyword>
<evidence type="ECO:0000256" key="7">
    <source>
        <dbReference type="PIRSR" id="PIRSR604254-1"/>
    </source>
</evidence>
<dbReference type="OrthoDB" id="9813689at2"/>
<keyword evidence="7" id="KW-0862">Zinc</keyword>
<evidence type="ECO:0000256" key="2">
    <source>
        <dbReference type="ARBA" id="ARBA00008488"/>
    </source>
</evidence>
<evidence type="ECO:0000256" key="8">
    <source>
        <dbReference type="SAM" id="Phobius"/>
    </source>
</evidence>
<feature type="binding site" evidence="7">
    <location>
        <position position="200"/>
    </location>
    <ligand>
        <name>Zn(2+)</name>
        <dbReference type="ChEBI" id="CHEBI:29105"/>
    </ligand>
</feature>
<dbReference type="Pfam" id="PF03006">
    <property type="entry name" value="HlyIII"/>
    <property type="match status" value="1"/>
</dbReference>
<accession>A0A4S2DNC9</accession>
<name>A0A4S2DNC9_9CLOT</name>
<dbReference type="InterPro" id="IPR004254">
    <property type="entry name" value="AdipoR/HlyIII-related"/>
</dbReference>
<feature type="binding site" evidence="7">
    <location>
        <position position="73"/>
    </location>
    <ligand>
        <name>Zn(2+)</name>
        <dbReference type="ChEBI" id="CHEBI:29105"/>
    </ligand>
</feature>
<dbReference type="NCBIfam" id="TIGR01065">
    <property type="entry name" value="hlyIII"/>
    <property type="match status" value="1"/>
</dbReference>
<feature type="transmembrane region" description="Helical" evidence="8">
    <location>
        <begin position="117"/>
        <end position="135"/>
    </location>
</feature>
<dbReference type="GO" id="GO:0140911">
    <property type="term" value="F:pore-forming activity"/>
    <property type="evidence" value="ECO:0007669"/>
    <property type="project" value="InterPro"/>
</dbReference>
<protein>
    <submittedName>
        <fullName evidence="9">Hemolysin D</fullName>
    </submittedName>
</protein>
<feature type="binding site" evidence="7">
    <location>
        <position position="196"/>
    </location>
    <ligand>
        <name>Zn(2+)</name>
        <dbReference type="ChEBI" id="CHEBI:29105"/>
    </ligand>
</feature>
<comment type="similarity">
    <text evidence="2">Belongs to the UPF0073 (Hly-III) family.</text>
</comment>
<evidence type="ECO:0000313" key="9">
    <source>
        <dbReference type="EMBL" id="TGY42573.1"/>
    </source>
</evidence>
<feature type="transmembrane region" description="Helical" evidence="8">
    <location>
        <begin position="20"/>
        <end position="43"/>
    </location>
</feature>
<keyword evidence="7" id="KW-0479">Metal-binding</keyword>
<dbReference type="InterPro" id="IPR005744">
    <property type="entry name" value="Hy-lIII"/>
</dbReference>
<organism evidence="9 10">
    <name type="scientific">Clostridium sartagoforme</name>
    <dbReference type="NCBI Taxonomy" id="84031"/>
    <lineage>
        <taxon>Bacteria</taxon>
        <taxon>Bacillati</taxon>
        <taxon>Bacillota</taxon>
        <taxon>Clostridia</taxon>
        <taxon>Eubacteriales</taxon>
        <taxon>Clostridiaceae</taxon>
        <taxon>Clostridium</taxon>
    </lineage>
</organism>
<evidence type="ECO:0000256" key="1">
    <source>
        <dbReference type="ARBA" id="ARBA00004651"/>
    </source>
</evidence>
<feature type="transmembrane region" description="Helical" evidence="8">
    <location>
        <begin position="141"/>
        <end position="162"/>
    </location>
</feature>
<feature type="transmembrane region" description="Helical" evidence="8">
    <location>
        <begin position="92"/>
        <end position="110"/>
    </location>
</feature>
<keyword evidence="5 8" id="KW-1133">Transmembrane helix</keyword>
<comment type="subcellular location">
    <subcellularLocation>
        <location evidence="1">Cell membrane</location>
        <topology evidence="1">Multi-pass membrane protein</topology>
    </subcellularLocation>
</comment>
<dbReference type="Proteomes" id="UP000306888">
    <property type="component" value="Unassembled WGS sequence"/>
</dbReference>
<dbReference type="EMBL" id="SRYR01000002">
    <property type="protein sequence ID" value="TGY42573.1"/>
    <property type="molecule type" value="Genomic_DNA"/>
</dbReference>
<evidence type="ECO:0000256" key="5">
    <source>
        <dbReference type="ARBA" id="ARBA00022989"/>
    </source>
</evidence>
<feature type="transmembrane region" description="Helical" evidence="8">
    <location>
        <begin position="201"/>
        <end position="220"/>
    </location>
</feature>
<keyword evidence="10" id="KW-1185">Reference proteome</keyword>
<feature type="transmembrane region" description="Helical" evidence="8">
    <location>
        <begin position="50"/>
        <end position="72"/>
    </location>
</feature>
<dbReference type="AlphaFoldDB" id="A0A4S2DNC9"/>
<dbReference type="RefSeq" id="WP_136005914.1">
    <property type="nucleotide sequence ID" value="NZ_SRYR01000002.1"/>
</dbReference>
<reference evidence="9 10" key="1">
    <citation type="submission" date="2019-04" db="EMBL/GenBank/DDBJ databases">
        <title>Microbes associate with the intestines of laboratory mice.</title>
        <authorList>
            <person name="Navarre W."/>
            <person name="Wong E."/>
            <person name="Huang K."/>
            <person name="Tropini C."/>
            <person name="Ng K."/>
            <person name="Yu B."/>
        </authorList>
    </citation>
    <scope>NUCLEOTIDE SEQUENCE [LARGE SCALE GENOMIC DNA]</scope>
    <source>
        <strain evidence="9 10">NM50_B9-20</strain>
    </source>
</reference>
<evidence type="ECO:0000313" key="10">
    <source>
        <dbReference type="Proteomes" id="UP000306888"/>
    </source>
</evidence>
<sequence length="221" mass="24761">MDSKKNEVLYNFYTKGEEIANAVTHGVGAILAIVGSVFLIIAAAKTKNGYALTGVWVYCISLIILYLGSTLYHSIPGKMVKRVLRILDHASIYLLIAGTYTPIILILMNSDKKSMQLLLVIWGIALLGIIFKAFWVDRFNLFSTILYILMGWIIVINIKTVLLLVPFNILMFIVLGGIAYTVGCIFYAADKMPYNHFIWHLFVLTGSALHYVAIFLGILYI</sequence>
<keyword evidence="3" id="KW-1003">Cell membrane</keyword>
<proteinExistence type="inferred from homology"/>
<dbReference type="GO" id="GO:0005886">
    <property type="term" value="C:plasma membrane"/>
    <property type="evidence" value="ECO:0007669"/>
    <property type="project" value="UniProtKB-SubCell"/>
</dbReference>
<comment type="caution">
    <text evidence="9">The sequence shown here is derived from an EMBL/GenBank/DDBJ whole genome shotgun (WGS) entry which is preliminary data.</text>
</comment>
<dbReference type="GO" id="GO:0046872">
    <property type="term" value="F:metal ion binding"/>
    <property type="evidence" value="ECO:0007669"/>
    <property type="project" value="UniProtKB-KW"/>
</dbReference>
<evidence type="ECO:0000256" key="4">
    <source>
        <dbReference type="ARBA" id="ARBA00022692"/>
    </source>
</evidence>
<keyword evidence="6 8" id="KW-0472">Membrane</keyword>
<evidence type="ECO:0000256" key="6">
    <source>
        <dbReference type="ARBA" id="ARBA00023136"/>
    </source>
</evidence>
<gene>
    <name evidence="9" type="ORF">E5347_07090</name>
</gene>
<feature type="transmembrane region" description="Helical" evidence="8">
    <location>
        <begin position="169"/>
        <end position="189"/>
    </location>
</feature>
<dbReference type="PANTHER" id="PTHR20855:SF3">
    <property type="entry name" value="LD03007P"/>
    <property type="match status" value="1"/>
</dbReference>
<evidence type="ECO:0000256" key="3">
    <source>
        <dbReference type="ARBA" id="ARBA00022475"/>
    </source>
</evidence>